<evidence type="ECO:0000256" key="1">
    <source>
        <dbReference type="ARBA" id="ARBA00022737"/>
    </source>
</evidence>
<dbReference type="PANTHER" id="PTHR44858:SF1">
    <property type="entry name" value="UDP-N-ACETYLGLUCOSAMINE--PEPTIDE N-ACETYLGLUCOSAMINYLTRANSFERASE SPINDLY-RELATED"/>
    <property type="match status" value="1"/>
</dbReference>
<dbReference type="InterPro" id="IPR050498">
    <property type="entry name" value="Ycf3"/>
</dbReference>
<keyword evidence="1" id="KW-0677">Repeat</keyword>
<accession>A0A0F9FUT5</accession>
<dbReference type="EMBL" id="LAZR01022380">
    <property type="protein sequence ID" value="KKL82056.1"/>
    <property type="molecule type" value="Genomic_DNA"/>
</dbReference>
<comment type="caution">
    <text evidence="3">The sequence shown here is derived from an EMBL/GenBank/DDBJ whole genome shotgun (WGS) entry which is preliminary data.</text>
</comment>
<dbReference type="InterPro" id="IPR019734">
    <property type="entry name" value="TPR_rpt"/>
</dbReference>
<dbReference type="SMART" id="SM00028">
    <property type="entry name" value="TPR"/>
    <property type="match status" value="2"/>
</dbReference>
<dbReference type="InterPro" id="IPR011990">
    <property type="entry name" value="TPR-like_helical_dom_sf"/>
</dbReference>
<dbReference type="Gene3D" id="1.25.40.10">
    <property type="entry name" value="Tetratricopeptide repeat domain"/>
    <property type="match status" value="1"/>
</dbReference>
<proteinExistence type="predicted"/>
<dbReference type="PROSITE" id="PS51257">
    <property type="entry name" value="PROKAR_LIPOPROTEIN"/>
    <property type="match status" value="1"/>
</dbReference>
<gene>
    <name evidence="3" type="ORF">LCGC14_1988560</name>
</gene>
<keyword evidence="2" id="KW-0802">TPR repeat</keyword>
<protein>
    <submittedName>
        <fullName evidence="3">Uncharacterized protein</fullName>
    </submittedName>
</protein>
<dbReference type="PROSITE" id="PS50005">
    <property type="entry name" value="TPR"/>
    <property type="match status" value="1"/>
</dbReference>
<reference evidence="3" key="1">
    <citation type="journal article" date="2015" name="Nature">
        <title>Complex archaea that bridge the gap between prokaryotes and eukaryotes.</title>
        <authorList>
            <person name="Spang A."/>
            <person name="Saw J.H."/>
            <person name="Jorgensen S.L."/>
            <person name="Zaremba-Niedzwiedzka K."/>
            <person name="Martijn J."/>
            <person name="Lind A.E."/>
            <person name="van Eijk R."/>
            <person name="Schleper C."/>
            <person name="Guy L."/>
            <person name="Ettema T.J."/>
        </authorList>
    </citation>
    <scope>NUCLEOTIDE SEQUENCE</scope>
</reference>
<sequence>MRILGILALLSGPAFASGCPALPDYSPQLQDLFEQADRAPDFRAGRVVSDAMWKVWLRAPDEVAQGILDTGLRRRDAYDFLGAMAEFDRLVGYCPDYAEGYNQRAYIHFLNADYELALNDLDAALNLQPLQVAAQAGRALTLMHLGRIREAREQLLIAVENNPWLSEAGLLSKDAPLGPLGDDI</sequence>
<evidence type="ECO:0000313" key="3">
    <source>
        <dbReference type="EMBL" id="KKL82056.1"/>
    </source>
</evidence>
<organism evidence="3">
    <name type="scientific">marine sediment metagenome</name>
    <dbReference type="NCBI Taxonomy" id="412755"/>
    <lineage>
        <taxon>unclassified sequences</taxon>
        <taxon>metagenomes</taxon>
        <taxon>ecological metagenomes</taxon>
    </lineage>
</organism>
<dbReference type="AlphaFoldDB" id="A0A0F9FUT5"/>
<dbReference type="SUPFAM" id="SSF48452">
    <property type="entry name" value="TPR-like"/>
    <property type="match status" value="1"/>
</dbReference>
<dbReference type="PANTHER" id="PTHR44858">
    <property type="entry name" value="TETRATRICOPEPTIDE REPEAT PROTEIN 6"/>
    <property type="match status" value="1"/>
</dbReference>
<name>A0A0F9FUT5_9ZZZZ</name>
<evidence type="ECO:0000256" key="2">
    <source>
        <dbReference type="ARBA" id="ARBA00022803"/>
    </source>
</evidence>